<dbReference type="AlphaFoldDB" id="A0A0N8IB86"/>
<gene>
    <name evidence="5" type="ORF">AKJ29_09265</name>
</gene>
<proteinExistence type="predicted"/>
<dbReference type="Gene3D" id="1.10.10.60">
    <property type="entry name" value="Homeodomain-like"/>
    <property type="match status" value="1"/>
</dbReference>
<dbReference type="SUPFAM" id="SSF46689">
    <property type="entry name" value="Homeodomain-like"/>
    <property type="match status" value="1"/>
</dbReference>
<keyword evidence="6" id="KW-1185">Reference proteome</keyword>
<dbReference type="Proteomes" id="UP000050471">
    <property type="component" value="Unassembled WGS sequence"/>
</dbReference>
<dbReference type="PROSITE" id="PS01124">
    <property type="entry name" value="HTH_ARAC_FAMILY_2"/>
    <property type="match status" value="1"/>
</dbReference>
<dbReference type="PRINTS" id="PR00032">
    <property type="entry name" value="HTHARAC"/>
</dbReference>
<dbReference type="OrthoDB" id="9814125at2"/>
<evidence type="ECO:0000256" key="2">
    <source>
        <dbReference type="ARBA" id="ARBA00023125"/>
    </source>
</evidence>
<dbReference type="InterPro" id="IPR020449">
    <property type="entry name" value="Tscrpt_reg_AraC-type_HTH"/>
</dbReference>
<dbReference type="PANTHER" id="PTHR43280">
    <property type="entry name" value="ARAC-FAMILY TRANSCRIPTIONAL REGULATOR"/>
    <property type="match status" value="1"/>
</dbReference>
<reference evidence="5 6" key="1">
    <citation type="submission" date="2015-09" db="EMBL/GenBank/DDBJ databases">
        <title>Draft genome sequence of Aliiroseovarius crassostreae CV919-312TSm, the causative agent of Roseovarius Oyster Disease (formerly Juvenile Oyster Disease).</title>
        <authorList>
            <person name="Kessner L."/>
            <person name="Spinard E."/>
            <person name="Nelson D."/>
        </authorList>
    </citation>
    <scope>NUCLEOTIDE SEQUENCE [LARGE SCALE GENOMIC DNA]</scope>
    <source>
        <strain evidence="5 6">CV919-312</strain>
    </source>
</reference>
<evidence type="ECO:0000256" key="1">
    <source>
        <dbReference type="ARBA" id="ARBA00023015"/>
    </source>
</evidence>
<evidence type="ECO:0000256" key="3">
    <source>
        <dbReference type="ARBA" id="ARBA00023163"/>
    </source>
</evidence>
<comment type="caution">
    <text evidence="5">The sequence shown here is derived from an EMBL/GenBank/DDBJ whole genome shotgun (WGS) entry which is preliminary data.</text>
</comment>
<keyword evidence="1" id="KW-0805">Transcription regulation</keyword>
<dbReference type="GO" id="GO:0003700">
    <property type="term" value="F:DNA-binding transcription factor activity"/>
    <property type="evidence" value="ECO:0007669"/>
    <property type="project" value="InterPro"/>
</dbReference>
<dbReference type="InterPro" id="IPR018060">
    <property type="entry name" value="HTH_AraC"/>
</dbReference>
<dbReference type="PANTHER" id="PTHR43280:SF32">
    <property type="entry name" value="TRANSCRIPTIONAL REGULATORY PROTEIN"/>
    <property type="match status" value="1"/>
</dbReference>
<protein>
    <submittedName>
        <fullName evidence="5">AraC family transcriptional regulator</fullName>
    </submittedName>
</protein>
<dbReference type="InterPro" id="IPR009057">
    <property type="entry name" value="Homeodomain-like_sf"/>
</dbReference>
<sequence>MQQETRSLPSPFRVVPLARMSKGGRWRTEAMRSYGAPVLIWFTRGQGRITVNGVTAGYGPHNCIFVPAGIMHGFEVSAQVSGTMVVFPQASEEELSLPHDPFHLRLLDGDRQMELSRMIDNLQKEMDRFDAAHAERAHRAMMCHAGLISVWLDRQVEHQCFDQDRSLAQAKSGAKLANAFAALVEQDFHSPKSVRDYAGALGVTPTHLSRVCNRACGRSASTILADRIHYEARRLLSETTLPVKDIARSLGFTSAAYFTRSFQKHTGVTPSQFRATH</sequence>
<dbReference type="InterPro" id="IPR011051">
    <property type="entry name" value="RmlC_Cupin_sf"/>
</dbReference>
<dbReference type="Pfam" id="PF12833">
    <property type="entry name" value="HTH_18"/>
    <property type="match status" value="1"/>
</dbReference>
<name>A0A0N8IB86_9RHOB</name>
<dbReference type="GO" id="GO:0043565">
    <property type="term" value="F:sequence-specific DNA binding"/>
    <property type="evidence" value="ECO:0007669"/>
    <property type="project" value="InterPro"/>
</dbReference>
<keyword evidence="3" id="KW-0804">Transcription</keyword>
<keyword evidence="2" id="KW-0238">DNA-binding</keyword>
<dbReference type="EMBL" id="LKBA01000019">
    <property type="protein sequence ID" value="KPN62411.1"/>
    <property type="molecule type" value="Genomic_DNA"/>
</dbReference>
<evidence type="ECO:0000313" key="5">
    <source>
        <dbReference type="EMBL" id="KPN62411.1"/>
    </source>
</evidence>
<dbReference type="RefSeq" id="WP_055192089.1">
    <property type="nucleotide sequence ID" value="NZ_FPBS01000014.1"/>
</dbReference>
<evidence type="ECO:0000259" key="4">
    <source>
        <dbReference type="PROSITE" id="PS01124"/>
    </source>
</evidence>
<accession>A0A0N8IB86</accession>
<dbReference type="STRING" id="154981.AKJ29_09265"/>
<organism evidence="5 6">
    <name type="scientific">Aliiroseovarius crassostreae</name>
    <dbReference type="NCBI Taxonomy" id="154981"/>
    <lineage>
        <taxon>Bacteria</taxon>
        <taxon>Pseudomonadati</taxon>
        <taxon>Pseudomonadota</taxon>
        <taxon>Alphaproteobacteria</taxon>
        <taxon>Rhodobacterales</taxon>
        <taxon>Paracoccaceae</taxon>
        <taxon>Aliiroseovarius</taxon>
    </lineage>
</organism>
<dbReference type="SUPFAM" id="SSF51182">
    <property type="entry name" value="RmlC-like cupins"/>
    <property type="match status" value="1"/>
</dbReference>
<dbReference type="SMART" id="SM00342">
    <property type="entry name" value="HTH_ARAC"/>
    <property type="match status" value="1"/>
</dbReference>
<feature type="domain" description="HTH araC/xylS-type" evidence="4">
    <location>
        <begin position="178"/>
        <end position="276"/>
    </location>
</feature>
<evidence type="ECO:0000313" key="6">
    <source>
        <dbReference type="Proteomes" id="UP000050471"/>
    </source>
</evidence>